<dbReference type="GO" id="GO:0006032">
    <property type="term" value="P:chitin catabolic process"/>
    <property type="evidence" value="ECO:0007669"/>
    <property type="project" value="TreeGrafter"/>
</dbReference>
<dbReference type="STRING" id="3088.A0A383W8W2"/>
<evidence type="ECO:0000256" key="3">
    <source>
        <dbReference type="RuleBase" id="RU000489"/>
    </source>
</evidence>
<feature type="domain" description="LysM" evidence="6">
    <location>
        <begin position="202"/>
        <end position="248"/>
    </location>
</feature>
<feature type="region of interest" description="Disordered" evidence="4">
    <location>
        <begin position="307"/>
        <end position="340"/>
    </location>
</feature>
<feature type="domain" description="LysM" evidence="6">
    <location>
        <begin position="144"/>
        <end position="190"/>
    </location>
</feature>
<feature type="compositionally biased region" description="Pro residues" evidence="4">
    <location>
        <begin position="311"/>
        <end position="340"/>
    </location>
</feature>
<dbReference type="InterPro" id="IPR001223">
    <property type="entry name" value="Glyco_hydro18_cat"/>
</dbReference>
<dbReference type="GO" id="GO:0008061">
    <property type="term" value="F:chitin binding"/>
    <property type="evidence" value="ECO:0007669"/>
    <property type="project" value="InterPro"/>
</dbReference>
<gene>
    <name evidence="8" type="ORF">BQ4739_LOCUS13870</name>
</gene>
<protein>
    <recommendedName>
        <fullName evidence="10">Chitinase</fullName>
    </recommendedName>
</protein>
<evidence type="ECO:0000313" key="8">
    <source>
        <dbReference type="EMBL" id="SZX73612.1"/>
    </source>
</evidence>
<evidence type="ECO:0000256" key="5">
    <source>
        <dbReference type="SAM" id="SignalP"/>
    </source>
</evidence>
<feature type="domain" description="GH18" evidence="7">
    <location>
        <begin position="957"/>
        <end position="1335"/>
    </location>
</feature>
<proteinExistence type="predicted"/>
<evidence type="ECO:0000313" key="9">
    <source>
        <dbReference type="Proteomes" id="UP000256970"/>
    </source>
</evidence>
<keyword evidence="5" id="KW-0732">Signal</keyword>
<evidence type="ECO:0008006" key="10">
    <source>
        <dbReference type="Google" id="ProtNLM"/>
    </source>
</evidence>
<feature type="domain" description="LysM" evidence="6">
    <location>
        <begin position="87"/>
        <end position="133"/>
    </location>
</feature>
<dbReference type="Pfam" id="PF00704">
    <property type="entry name" value="Glyco_hydro_18"/>
    <property type="match status" value="1"/>
</dbReference>
<evidence type="ECO:0000256" key="1">
    <source>
        <dbReference type="ARBA" id="ARBA00022801"/>
    </source>
</evidence>
<dbReference type="GO" id="GO:0005576">
    <property type="term" value="C:extracellular region"/>
    <property type="evidence" value="ECO:0007669"/>
    <property type="project" value="TreeGrafter"/>
</dbReference>
<dbReference type="GO" id="GO:0004568">
    <property type="term" value="F:chitinase activity"/>
    <property type="evidence" value="ECO:0007669"/>
    <property type="project" value="TreeGrafter"/>
</dbReference>
<feature type="chain" id="PRO_5016921819" description="Chitinase" evidence="5">
    <location>
        <begin position="25"/>
        <end position="1344"/>
    </location>
</feature>
<evidence type="ECO:0000259" key="6">
    <source>
        <dbReference type="PROSITE" id="PS51782"/>
    </source>
</evidence>
<dbReference type="PANTHER" id="PTHR11177:SF317">
    <property type="entry name" value="CHITINASE 12-RELATED"/>
    <property type="match status" value="1"/>
</dbReference>
<dbReference type="InterPro" id="IPR001579">
    <property type="entry name" value="Glyco_hydro_18_chit_AS"/>
</dbReference>
<evidence type="ECO:0000256" key="4">
    <source>
        <dbReference type="SAM" id="MobiDB-lite"/>
    </source>
</evidence>
<dbReference type="PROSITE" id="PS51782">
    <property type="entry name" value="LYSM"/>
    <property type="match status" value="6"/>
</dbReference>
<feature type="compositionally biased region" description="Low complexity" evidence="4">
    <location>
        <begin position="631"/>
        <end position="651"/>
    </location>
</feature>
<dbReference type="Proteomes" id="UP000256970">
    <property type="component" value="Unassembled WGS sequence"/>
</dbReference>
<dbReference type="Gene3D" id="3.20.20.80">
    <property type="entry name" value="Glycosidases"/>
    <property type="match status" value="1"/>
</dbReference>
<evidence type="ECO:0000259" key="7">
    <source>
        <dbReference type="PROSITE" id="PS51910"/>
    </source>
</evidence>
<feature type="domain" description="LysM" evidence="6">
    <location>
        <begin position="256"/>
        <end position="302"/>
    </location>
</feature>
<keyword evidence="9" id="KW-1185">Reference proteome</keyword>
<dbReference type="InterPro" id="IPR036779">
    <property type="entry name" value="LysM_dom_sf"/>
</dbReference>
<accession>A0A383W8W2</accession>
<organism evidence="8 9">
    <name type="scientific">Tetradesmus obliquus</name>
    <name type="common">Green alga</name>
    <name type="synonym">Acutodesmus obliquus</name>
    <dbReference type="NCBI Taxonomy" id="3088"/>
    <lineage>
        <taxon>Eukaryota</taxon>
        <taxon>Viridiplantae</taxon>
        <taxon>Chlorophyta</taxon>
        <taxon>core chlorophytes</taxon>
        <taxon>Chlorophyceae</taxon>
        <taxon>CS clade</taxon>
        <taxon>Sphaeropleales</taxon>
        <taxon>Scenedesmaceae</taxon>
        <taxon>Tetradesmus</taxon>
    </lineage>
</organism>
<feature type="signal peptide" evidence="5">
    <location>
        <begin position="1"/>
        <end position="24"/>
    </location>
</feature>
<dbReference type="Pfam" id="PF01476">
    <property type="entry name" value="LysM"/>
    <property type="match status" value="6"/>
</dbReference>
<evidence type="ECO:0000256" key="2">
    <source>
        <dbReference type="ARBA" id="ARBA00023295"/>
    </source>
</evidence>
<dbReference type="SMART" id="SM00257">
    <property type="entry name" value="LysM"/>
    <property type="match status" value="6"/>
</dbReference>
<dbReference type="InterPro" id="IPR017853">
    <property type="entry name" value="GH"/>
</dbReference>
<feature type="region of interest" description="Disordered" evidence="4">
    <location>
        <begin position="631"/>
        <end position="663"/>
    </location>
</feature>
<feature type="domain" description="LysM" evidence="6">
    <location>
        <begin position="403"/>
        <end position="450"/>
    </location>
</feature>
<sequence>MSSCSSKCLFQCLLLLTTALAVHAQGCVKSYTVQPGDWCQKIADANKISLQQLMLLNPTINQGCTNLQIGQQLCLEQGSGQDCVGGSSYTVKAGDTCSSIAAAQGISASQLITANPSVNAACTNLQVGQRLCIPPSNPNPACRRQYTVVSGDTCQSIATVTGISLQQLTQLNPTINQACTNLQIGQQLCLEQGSGTDCQADSSYTVKAGDTCSSIAAAAGISASQLIAANPSVNAACTNLQVGQRLCIPANTACSKQYTVVSGDTCQSIASVAGIPLQKFTLLNPSINEQCTNLQIGQLVCVAGSGGSSPSPSPAPPASPRPPSPPLPTPPSEIGPPPPPLPINATCQGLIITTAVPASNPSSLAGMLQVEGVQLLGMNPQLQEGAAVPAGTQVCIPAGKTCKSHTVRKGEYLSKIAGMYSTTVEALVALNVWLQKEGTGLIRPGQTILVAPCSTVPGAAGSGSRPQVDPELVAVAQRFTAGNAAIRSALQAYRSAPSQANMDKLNGALSAFWASSAGLQALQAAGRSDAAFRQFTTDYSADRAAKCAQFKQGTMPKALIDCVCNTNTPIMHCESRIEQEFEKQFAARLQAAPRESAMQALGRRLQQHMQDNFKEEVLQDPQVQQQIKHWQQQQQQVRQISRPSAPAASTARSKRTAQGWREDQWAVRQPGTMPVHAYHPWAPKQSWAAASSSSSDGGAVGVALRKLHKDDEGGKPPEWGCTNFIKSLFTDKDAGLGKWVSGGVKGGSFCLDGGCSLPVQMGPVPTIVSVSGGVCLPWLEYANLNGYEQVKVCLGRPNSPCDILDSSNANNNERAKAIIESKAGISISWCIGTKELAAALKFLGISVCLKAEVAVYPVQGAVKVNAALSVTIVSFVVEFHFQFTDQPKNALKLCDTEKQCNANTYCQTAAGEWKAYFQIKITFLFWKQTVLDVPIGGKPSGCAASKAKNNIAKTKINKVVLYTTDWAQWRGSNNGRPGWCDAYAHRPADIDPSLATHINYAFAKIDSKTFEVVNVEANEDELIAGLQDLKAKNPALKTLISIGGWSFSRGDEVFKGSGSEKVFPEMAASAANRAAFIRSAIDYTNMRGFDGIDIDWEFPNFDGKAPQEVADFTSLMAELGTATKAAGMLLTTAMRATPDPQQHANVKAVAAAVDFINLMTYDYHGAFDFGSGYRKVNTHTPVLSCVNPLKKGWDIAGAIDAYEKQGAPLNKLVFGLGTYGRGFRFAGGEMRPGLGSALNSDEGQPLQGECTQTKYTLAWYEIKKVVAKSIIDPVQMAAYGVTTSGHWVGFDTPETHRMKMCYARARGISGVMVWDSDTDDQMELMRNIKSNVADACKDFKMPRC</sequence>
<dbReference type="InterPro" id="IPR029070">
    <property type="entry name" value="Chitinase_insertion_sf"/>
</dbReference>
<feature type="domain" description="LysM" evidence="6">
    <location>
        <begin position="29"/>
        <end position="75"/>
    </location>
</feature>
<dbReference type="Gene3D" id="3.10.350.10">
    <property type="entry name" value="LysM domain"/>
    <property type="match status" value="6"/>
</dbReference>
<reference evidence="8 9" key="1">
    <citation type="submission" date="2016-10" db="EMBL/GenBank/DDBJ databases">
        <authorList>
            <person name="Cai Z."/>
        </authorList>
    </citation>
    <scope>NUCLEOTIDE SEQUENCE [LARGE SCALE GENOMIC DNA]</scope>
</reference>
<dbReference type="PROSITE" id="PS51910">
    <property type="entry name" value="GH18_2"/>
    <property type="match status" value="1"/>
</dbReference>
<dbReference type="SMART" id="SM00636">
    <property type="entry name" value="Glyco_18"/>
    <property type="match status" value="1"/>
</dbReference>
<dbReference type="InterPro" id="IPR011583">
    <property type="entry name" value="Chitinase_II/V-like_cat"/>
</dbReference>
<dbReference type="GO" id="GO:0005975">
    <property type="term" value="P:carbohydrate metabolic process"/>
    <property type="evidence" value="ECO:0007669"/>
    <property type="project" value="InterPro"/>
</dbReference>
<dbReference type="CDD" id="cd00118">
    <property type="entry name" value="LysM"/>
    <property type="match status" value="6"/>
</dbReference>
<dbReference type="SUPFAM" id="SSF51445">
    <property type="entry name" value="(Trans)glycosidases"/>
    <property type="match status" value="1"/>
</dbReference>
<dbReference type="InterPro" id="IPR018392">
    <property type="entry name" value="LysM"/>
</dbReference>
<dbReference type="SUPFAM" id="SSF54106">
    <property type="entry name" value="LysM domain"/>
    <property type="match status" value="6"/>
</dbReference>
<name>A0A383W8W2_TETOB</name>
<dbReference type="PANTHER" id="PTHR11177">
    <property type="entry name" value="CHITINASE"/>
    <property type="match status" value="1"/>
</dbReference>
<dbReference type="EMBL" id="FNXT01001194">
    <property type="protein sequence ID" value="SZX73612.1"/>
    <property type="molecule type" value="Genomic_DNA"/>
</dbReference>
<keyword evidence="2 3" id="KW-0326">Glycosidase</keyword>
<keyword evidence="1 3" id="KW-0378">Hydrolase</keyword>
<dbReference type="InterPro" id="IPR050314">
    <property type="entry name" value="Glycosyl_Hydrlase_18"/>
</dbReference>
<dbReference type="Gene3D" id="3.10.50.10">
    <property type="match status" value="1"/>
</dbReference>
<dbReference type="PROSITE" id="PS01095">
    <property type="entry name" value="GH18_1"/>
    <property type="match status" value="1"/>
</dbReference>